<keyword evidence="3" id="KW-1185">Reference proteome</keyword>
<name>A0AAE0ZVB6_9GAST</name>
<accession>A0AAE0ZVB6</accession>
<dbReference type="AlphaFoldDB" id="A0AAE0ZVB6"/>
<feature type="region of interest" description="Disordered" evidence="1">
    <location>
        <begin position="1"/>
        <end position="42"/>
    </location>
</feature>
<evidence type="ECO:0000313" key="2">
    <source>
        <dbReference type="EMBL" id="KAK3776319.1"/>
    </source>
</evidence>
<organism evidence="2 3">
    <name type="scientific">Elysia crispata</name>
    <name type="common">lettuce slug</name>
    <dbReference type="NCBI Taxonomy" id="231223"/>
    <lineage>
        <taxon>Eukaryota</taxon>
        <taxon>Metazoa</taxon>
        <taxon>Spiralia</taxon>
        <taxon>Lophotrochozoa</taxon>
        <taxon>Mollusca</taxon>
        <taxon>Gastropoda</taxon>
        <taxon>Heterobranchia</taxon>
        <taxon>Euthyneura</taxon>
        <taxon>Panpulmonata</taxon>
        <taxon>Sacoglossa</taxon>
        <taxon>Placobranchoidea</taxon>
        <taxon>Plakobranchidae</taxon>
        <taxon>Elysia</taxon>
    </lineage>
</organism>
<protein>
    <submittedName>
        <fullName evidence="2">Uncharacterized protein</fullName>
    </submittedName>
</protein>
<comment type="caution">
    <text evidence="2">The sequence shown here is derived from an EMBL/GenBank/DDBJ whole genome shotgun (WGS) entry which is preliminary data.</text>
</comment>
<feature type="region of interest" description="Disordered" evidence="1">
    <location>
        <begin position="54"/>
        <end position="90"/>
    </location>
</feature>
<dbReference type="Proteomes" id="UP001283361">
    <property type="component" value="Unassembled WGS sequence"/>
</dbReference>
<feature type="compositionally biased region" description="Low complexity" evidence="1">
    <location>
        <begin position="81"/>
        <end position="90"/>
    </location>
</feature>
<gene>
    <name evidence="2" type="ORF">RRG08_039905</name>
</gene>
<proteinExistence type="predicted"/>
<evidence type="ECO:0000256" key="1">
    <source>
        <dbReference type="SAM" id="MobiDB-lite"/>
    </source>
</evidence>
<evidence type="ECO:0000313" key="3">
    <source>
        <dbReference type="Proteomes" id="UP001283361"/>
    </source>
</evidence>
<dbReference type="EMBL" id="JAWDGP010003233">
    <property type="protein sequence ID" value="KAK3776319.1"/>
    <property type="molecule type" value="Genomic_DNA"/>
</dbReference>
<reference evidence="2" key="1">
    <citation type="journal article" date="2023" name="G3 (Bethesda)">
        <title>A reference genome for the long-term kleptoplast-retaining sea slug Elysia crispata morphotype clarki.</title>
        <authorList>
            <person name="Eastman K.E."/>
            <person name="Pendleton A.L."/>
            <person name="Shaikh M.A."/>
            <person name="Suttiyut T."/>
            <person name="Ogas R."/>
            <person name="Tomko P."/>
            <person name="Gavelis G."/>
            <person name="Widhalm J.R."/>
            <person name="Wisecaver J.H."/>
        </authorList>
    </citation>
    <scope>NUCLEOTIDE SEQUENCE</scope>
    <source>
        <strain evidence="2">ECLA1</strain>
    </source>
</reference>
<sequence length="90" mass="9155">MLTSPPAPPRAGTYKRLAKSESHCGHLNNEPLTSRPHSVRDFPPSQIQVTLSAGALPSVGHTSAPPCRQSSTSLGGGRAGGSTSPGIMPG</sequence>